<dbReference type="InterPro" id="IPR005883">
    <property type="entry name" value="PilM"/>
</dbReference>
<organism evidence="1 2">
    <name type="scientific">Acetonema longum DSM 6540</name>
    <dbReference type="NCBI Taxonomy" id="1009370"/>
    <lineage>
        <taxon>Bacteria</taxon>
        <taxon>Bacillati</taxon>
        <taxon>Bacillota</taxon>
        <taxon>Negativicutes</taxon>
        <taxon>Acetonemataceae</taxon>
        <taxon>Acetonema</taxon>
    </lineage>
</organism>
<dbReference type="EMBL" id="AFGF01000269">
    <property type="protein sequence ID" value="EGO61908.1"/>
    <property type="molecule type" value="Genomic_DNA"/>
</dbReference>
<dbReference type="PANTHER" id="PTHR32432:SF3">
    <property type="entry name" value="ETHANOLAMINE UTILIZATION PROTEIN EUTJ"/>
    <property type="match status" value="1"/>
</dbReference>
<dbReference type="SUPFAM" id="SSF53067">
    <property type="entry name" value="Actin-like ATPase domain"/>
    <property type="match status" value="1"/>
</dbReference>
<name>F7NPR7_9FIRM</name>
<dbReference type="STRING" id="1009370.ALO_20572"/>
<dbReference type="PANTHER" id="PTHR32432">
    <property type="entry name" value="CELL DIVISION PROTEIN FTSA-RELATED"/>
    <property type="match status" value="1"/>
</dbReference>
<keyword evidence="2" id="KW-1185">Reference proteome</keyword>
<dbReference type="InterPro" id="IPR043129">
    <property type="entry name" value="ATPase_NBD"/>
</dbReference>
<comment type="caution">
    <text evidence="1">The sequence shown here is derived from an EMBL/GenBank/DDBJ whole genome shotgun (WGS) entry which is preliminary data.</text>
</comment>
<accession>F7NPR7</accession>
<evidence type="ECO:0000313" key="2">
    <source>
        <dbReference type="Proteomes" id="UP000003240"/>
    </source>
</evidence>
<reference evidence="1 2" key="1">
    <citation type="journal article" date="2011" name="EMBO J.">
        <title>Structural diversity of bacterial flagellar motors.</title>
        <authorList>
            <person name="Chen S."/>
            <person name="Beeby M."/>
            <person name="Murphy G.E."/>
            <person name="Leadbetter J.R."/>
            <person name="Hendrixson D.R."/>
            <person name="Briegel A."/>
            <person name="Li Z."/>
            <person name="Shi J."/>
            <person name="Tocheva E.I."/>
            <person name="Muller A."/>
            <person name="Dobro M.J."/>
            <person name="Jensen G.J."/>
        </authorList>
    </citation>
    <scope>NUCLEOTIDE SEQUENCE [LARGE SCALE GENOMIC DNA]</scope>
    <source>
        <strain evidence="1 2">DSM 6540</strain>
    </source>
</reference>
<proteinExistence type="predicted"/>
<dbReference type="eggNOG" id="COG4972">
    <property type="taxonomic scope" value="Bacteria"/>
</dbReference>
<protein>
    <submittedName>
        <fullName evidence="1">Type IV pilus assembly protein PilM</fullName>
    </submittedName>
</protein>
<evidence type="ECO:0000313" key="1">
    <source>
        <dbReference type="EMBL" id="EGO61908.1"/>
    </source>
</evidence>
<dbReference type="Pfam" id="PF11104">
    <property type="entry name" value="PilM_2"/>
    <property type="match status" value="1"/>
</dbReference>
<gene>
    <name evidence="1" type="ORF">ALO_20572</name>
</gene>
<dbReference type="Gene3D" id="3.30.420.380">
    <property type="match status" value="1"/>
</dbReference>
<sequence>MLGVDFASDAIHIAEICRGQKEPVLRFAAGIDIVQKQSDPSQVAAELKRLTTGVAGGKKTVIAAEASGVAIRSALYPVMSMKELRRAIAWDITSLVPYEQGTYYYDFAVAGNQIPGLKVLVVAVRKESVDARIRILRQAGLTPAAVDIEPLAVYRTLNMPGNLLIMAIGSCSSWIAIFEKHVPVIYRHIAHQQGFCRSSSMPDLYEAVLLPEIHRTLESYHTLSPGTPISLVCLEKQPDPVSFAAFMANKTGMTAKRHDSLHGLHINRKIPPVNNLSSLDIAVGLALYDGE</sequence>
<dbReference type="Proteomes" id="UP000003240">
    <property type="component" value="Unassembled WGS sequence"/>
</dbReference>
<dbReference type="AlphaFoldDB" id="F7NPR7"/>
<dbReference type="InterPro" id="IPR050696">
    <property type="entry name" value="FtsA/MreB"/>
</dbReference>